<evidence type="ECO:0000256" key="2">
    <source>
        <dbReference type="SAM" id="SignalP"/>
    </source>
</evidence>
<dbReference type="InterPro" id="IPR019734">
    <property type="entry name" value="TPR_rpt"/>
</dbReference>
<dbReference type="SUPFAM" id="SSF48452">
    <property type="entry name" value="TPR-like"/>
    <property type="match status" value="4"/>
</dbReference>
<dbReference type="PANTHER" id="PTHR12558:SF33">
    <property type="entry name" value="BLL7664 PROTEIN"/>
    <property type="match status" value="1"/>
</dbReference>
<gene>
    <name evidence="3" type="ORF">C8D92_102343</name>
</gene>
<name>A0A2U1CZU5_9GAMM</name>
<dbReference type="Pfam" id="PF13432">
    <property type="entry name" value="TPR_16"/>
    <property type="match status" value="4"/>
</dbReference>
<dbReference type="SMART" id="SM00386">
    <property type="entry name" value="HAT"/>
    <property type="match status" value="3"/>
</dbReference>
<dbReference type="InterPro" id="IPR003107">
    <property type="entry name" value="HAT"/>
</dbReference>
<keyword evidence="3" id="KW-0449">Lipoprotein</keyword>
<reference evidence="3 4" key="1">
    <citation type="submission" date="2018-04" db="EMBL/GenBank/DDBJ databases">
        <title>Genomic Encyclopedia of Type Strains, Phase IV (KMG-IV): sequencing the most valuable type-strain genomes for metagenomic binning, comparative biology and taxonomic classification.</title>
        <authorList>
            <person name="Goeker M."/>
        </authorList>
    </citation>
    <scope>NUCLEOTIDE SEQUENCE [LARGE SCALE GENOMIC DNA]</scope>
    <source>
        <strain evidence="3 4">DSM 28688</strain>
    </source>
</reference>
<feature type="repeat" description="TPR" evidence="1">
    <location>
        <begin position="833"/>
        <end position="866"/>
    </location>
</feature>
<accession>A0A2U1CZU5</accession>
<dbReference type="OrthoDB" id="9766710at2"/>
<comment type="caution">
    <text evidence="3">The sequence shown here is derived from an EMBL/GenBank/DDBJ whole genome shotgun (WGS) entry which is preliminary data.</text>
</comment>
<feature type="repeat" description="TPR" evidence="1">
    <location>
        <begin position="766"/>
        <end position="799"/>
    </location>
</feature>
<feature type="chain" id="PRO_5015595485" evidence="2">
    <location>
        <begin position="22"/>
        <end position="893"/>
    </location>
</feature>
<evidence type="ECO:0000313" key="4">
    <source>
        <dbReference type="Proteomes" id="UP000245887"/>
    </source>
</evidence>
<dbReference type="PROSITE" id="PS51257">
    <property type="entry name" value="PROKAR_LIPOPROTEIN"/>
    <property type="match status" value="1"/>
</dbReference>
<organism evidence="3 4">
    <name type="scientific">Tamilnaduibacter salinus</name>
    <dbReference type="NCBI Taxonomy" id="1484056"/>
    <lineage>
        <taxon>Bacteria</taxon>
        <taxon>Pseudomonadati</taxon>
        <taxon>Pseudomonadota</taxon>
        <taxon>Gammaproteobacteria</taxon>
        <taxon>Pseudomonadales</taxon>
        <taxon>Marinobacteraceae</taxon>
        <taxon>Tamilnaduibacter</taxon>
    </lineage>
</organism>
<feature type="signal peptide" evidence="2">
    <location>
        <begin position="1"/>
        <end position="21"/>
    </location>
</feature>
<dbReference type="AlphaFoldDB" id="A0A2U1CZU5"/>
<dbReference type="PROSITE" id="PS50005">
    <property type="entry name" value="TPR"/>
    <property type="match status" value="2"/>
</dbReference>
<dbReference type="SMART" id="SM00028">
    <property type="entry name" value="TPR"/>
    <property type="match status" value="10"/>
</dbReference>
<dbReference type="PANTHER" id="PTHR12558">
    <property type="entry name" value="CELL DIVISION CYCLE 16,23,27"/>
    <property type="match status" value="1"/>
</dbReference>
<dbReference type="Pfam" id="PF13174">
    <property type="entry name" value="TPR_6"/>
    <property type="match status" value="1"/>
</dbReference>
<dbReference type="Gene3D" id="1.25.40.10">
    <property type="entry name" value="Tetratricopeptide repeat domain"/>
    <property type="match status" value="4"/>
</dbReference>
<keyword evidence="1" id="KW-0802">TPR repeat</keyword>
<proteinExistence type="predicted"/>
<dbReference type="Pfam" id="PF14559">
    <property type="entry name" value="TPR_19"/>
    <property type="match status" value="3"/>
</dbReference>
<keyword evidence="2" id="KW-0732">Signal</keyword>
<dbReference type="EMBL" id="QEKQ01000002">
    <property type="protein sequence ID" value="PVY78302.1"/>
    <property type="molecule type" value="Genomic_DNA"/>
</dbReference>
<dbReference type="InterPro" id="IPR011990">
    <property type="entry name" value="TPR-like_helical_dom_sf"/>
</dbReference>
<dbReference type="RefSeq" id="WP_116918512.1">
    <property type="nucleotide sequence ID" value="NZ_QEKQ01000002.1"/>
</dbReference>
<protein>
    <submittedName>
        <fullName evidence="3">Putative PEP-CTERM system TPR-repeat lipoprotein</fullName>
    </submittedName>
</protein>
<evidence type="ECO:0000313" key="3">
    <source>
        <dbReference type="EMBL" id="PVY78302.1"/>
    </source>
</evidence>
<sequence>MSKHPAFFAALLIMLFSLSLAGCGDNGDDMSQAEVEYLSHIDQARFFQRQGELKASTLEARSAIELNNANAEPYFIIVDNLLTAGDAKSALQQVNRIAEELGDQAGPRTHNRIALIRARAKMLLGRADEALADLETLRDPDRTETLQAATLRGDIHRRAQNIDDGIAAYQDARDIDDQAIEPVIGLSRLHWADDNPEQSRALIKEAEEIDKQDPELWLWKAQLAHSQQQYEKAEEAYIRALEDIGQYDVMTYRKYTTISALTDVLRQQGKSAEAFVYEEILAKSAPGTIKSNFEAAQTAYQEGNLAEAARFLEENLKQAPDHTRSAALLGMIRFRQGRVSDAEELLAPLADGSAGGGINRLLAATQLQLQKPEEARKQLERMENSDSDPGTLALIGISALAMGDTDTGRDYIQQSLEMAPDNHQLRFRYASWLVSQGKTNEGIQQAERIKETEAFGDQARALIIKAHRDAGNQTAARETASAWVKAAPDNINALMVRGDIALSQGDVEDARQYLEQARSVADGNPGPDIALGVLASREDRREDARRHFKTAVGLAPNNRRALKGLLDVTDESEGIAFLRETLNKHPDAAGPRLLLLEHALRENNMDEANTLTAPLLEREAPDTPAPAERLVAGIYNGVAAQKIQNAPAQAKAILERAQALFPKHEDIQMQTARLHLSQNDRQKARSILDQAKVDHPDSARPYLLEARYEVSQGNTEAGIELYQLALEKEPSPQIYLNYAQTLRKTDQPNKALETLKSAVNDFPDSAAVRLGLAVSYQNQGENEKAVREYEAVLEASPNNATALNNLAWLHHQSGKPEARELARRAYELAPNSAAVADTYGWILFQQGDHSESVTILEKAHQLDPEMQEIALHLAEAYKATNQQSKAKAILEKM</sequence>
<dbReference type="GO" id="GO:0006396">
    <property type="term" value="P:RNA processing"/>
    <property type="evidence" value="ECO:0007669"/>
    <property type="project" value="InterPro"/>
</dbReference>
<dbReference type="Proteomes" id="UP000245887">
    <property type="component" value="Unassembled WGS sequence"/>
</dbReference>
<evidence type="ECO:0000256" key="1">
    <source>
        <dbReference type="PROSITE-ProRule" id="PRU00339"/>
    </source>
</evidence>